<proteinExistence type="inferred from homology"/>
<sequence>MTKVYPVPIILVALSPSKFCRLQRSVAEIRSKEAKGGTVALGMDVFRLVVQPLIDSSLSVALVIIHDQMFGSSRGALVLFKLTGNGNIRKSC</sequence>
<evidence type="ECO:0000313" key="2">
    <source>
        <dbReference type="EMBL" id="KAJ9547563.1"/>
    </source>
</evidence>
<dbReference type="Gene3D" id="2.40.160.200">
    <property type="entry name" value="LURP1-related"/>
    <property type="match status" value="1"/>
</dbReference>
<dbReference type="AlphaFoldDB" id="A0AA38SZ67"/>
<protein>
    <submittedName>
        <fullName evidence="2">Uncharacterized protein</fullName>
    </submittedName>
</protein>
<dbReference type="EMBL" id="JARYMX010000005">
    <property type="protein sequence ID" value="KAJ9547563.1"/>
    <property type="molecule type" value="Genomic_DNA"/>
</dbReference>
<name>A0AA38SZ67_9ASTR</name>
<dbReference type="Pfam" id="PF04525">
    <property type="entry name" value="LOR"/>
    <property type="match status" value="1"/>
</dbReference>
<reference evidence="2" key="1">
    <citation type="submission" date="2023-03" db="EMBL/GenBank/DDBJ databases">
        <title>Chromosome-scale reference genome and RAD-based genetic map of yellow starthistle (Centaurea solstitialis) reveal putative structural variation and QTLs associated with invader traits.</title>
        <authorList>
            <person name="Reatini B."/>
            <person name="Cang F.A."/>
            <person name="Jiang Q."/>
            <person name="Mckibben M.T.W."/>
            <person name="Barker M.S."/>
            <person name="Rieseberg L.H."/>
            <person name="Dlugosch K.M."/>
        </authorList>
    </citation>
    <scope>NUCLEOTIDE SEQUENCE</scope>
    <source>
        <strain evidence="2">CAN-66</strain>
        <tissue evidence="2">Leaf</tissue>
    </source>
</reference>
<dbReference type="InterPro" id="IPR007612">
    <property type="entry name" value="LOR"/>
</dbReference>
<dbReference type="InterPro" id="IPR038595">
    <property type="entry name" value="LOR_sf"/>
</dbReference>
<keyword evidence="3" id="KW-1185">Reference proteome</keyword>
<dbReference type="InterPro" id="IPR025659">
    <property type="entry name" value="Tubby-like_C"/>
</dbReference>
<dbReference type="SUPFAM" id="SSF54518">
    <property type="entry name" value="Tubby C-terminal domain-like"/>
    <property type="match status" value="1"/>
</dbReference>
<comment type="caution">
    <text evidence="2">The sequence shown here is derived from an EMBL/GenBank/DDBJ whole genome shotgun (WGS) entry which is preliminary data.</text>
</comment>
<dbReference type="Proteomes" id="UP001172457">
    <property type="component" value="Chromosome 5"/>
</dbReference>
<evidence type="ECO:0000313" key="3">
    <source>
        <dbReference type="Proteomes" id="UP001172457"/>
    </source>
</evidence>
<gene>
    <name evidence="2" type="ORF">OSB04_020106</name>
</gene>
<accession>A0AA38SZ67</accession>
<comment type="similarity">
    <text evidence="1">Belongs to the LOR family.</text>
</comment>
<organism evidence="2 3">
    <name type="scientific">Centaurea solstitialis</name>
    <name type="common">yellow star-thistle</name>
    <dbReference type="NCBI Taxonomy" id="347529"/>
    <lineage>
        <taxon>Eukaryota</taxon>
        <taxon>Viridiplantae</taxon>
        <taxon>Streptophyta</taxon>
        <taxon>Embryophyta</taxon>
        <taxon>Tracheophyta</taxon>
        <taxon>Spermatophyta</taxon>
        <taxon>Magnoliopsida</taxon>
        <taxon>eudicotyledons</taxon>
        <taxon>Gunneridae</taxon>
        <taxon>Pentapetalae</taxon>
        <taxon>asterids</taxon>
        <taxon>campanulids</taxon>
        <taxon>Asterales</taxon>
        <taxon>Asteraceae</taxon>
        <taxon>Carduoideae</taxon>
        <taxon>Cardueae</taxon>
        <taxon>Centaureinae</taxon>
        <taxon>Centaurea</taxon>
    </lineage>
</organism>
<evidence type="ECO:0000256" key="1">
    <source>
        <dbReference type="ARBA" id="ARBA00005437"/>
    </source>
</evidence>